<dbReference type="VEuPathDB" id="FungiDB:T552_01463"/>
<comment type="caution">
    <text evidence="4">The sequence shown here is derived from an EMBL/GenBank/DDBJ whole genome shotgun (WGS) entry which is preliminary data.</text>
</comment>
<dbReference type="AlphaFoldDB" id="A0A0W4ZKE2"/>
<dbReference type="GeneID" id="28936248"/>
<organism evidence="4 5">
    <name type="scientific">Pneumocystis carinii (strain B80)</name>
    <name type="common">Rat pneumocystis pneumonia agent</name>
    <name type="synonym">Pneumocystis carinii f. sp. carinii</name>
    <dbReference type="NCBI Taxonomy" id="1408658"/>
    <lineage>
        <taxon>Eukaryota</taxon>
        <taxon>Fungi</taxon>
        <taxon>Dikarya</taxon>
        <taxon>Ascomycota</taxon>
        <taxon>Taphrinomycotina</taxon>
        <taxon>Pneumocystomycetes</taxon>
        <taxon>Pneumocystaceae</taxon>
        <taxon>Pneumocystis</taxon>
    </lineage>
</organism>
<reference evidence="5" key="1">
    <citation type="journal article" date="2016" name="Nat. Commun.">
        <title>Genome analysis of three Pneumocystis species reveals adaptation mechanisms to life exclusively in mammalian hosts.</title>
        <authorList>
            <person name="Ma L."/>
            <person name="Chen Z."/>
            <person name="Huang D.W."/>
            <person name="Kutty G."/>
            <person name="Ishihara M."/>
            <person name="Wang H."/>
            <person name="Abouelleil A."/>
            <person name="Bishop L."/>
            <person name="Davey E."/>
            <person name="Deng R."/>
            <person name="Deng X."/>
            <person name="Fan L."/>
            <person name="Fantoni G."/>
            <person name="Fitzgerald M."/>
            <person name="Gogineni E."/>
            <person name="Goldberg J.M."/>
            <person name="Handley G."/>
            <person name="Hu X."/>
            <person name="Huber C."/>
            <person name="Jiao X."/>
            <person name="Jones K."/>
            <person name="Levin J.Z."/>
            <person name="Liu Y."/>
            <person name="Macdonald P."/>
            <person name="Melnikov A."/>
            <person name="Raley C."/>
            <person name="Sassi M."/>
            <person name="Sherman B.T."/>
            <person name="Song X."/>
            <person name="Sykes S."/>
            <person name="Tran B."/>
            <person name="Walsh L."/>
            <person name="Xia Y."/>
            <person name="Yang J."/>
            <person name="Young S."/>
            <person name="Zeng Q."/>
            <person name="Zheng X."/>
            <person name="Stephens R."/>
            <person name="Nusbaum C."/>
            <person name="Birren B.W."/>
            <person name="Azadi P."/>
            <person name="Lempicki R.A."/>
            <person name="Cuomo C.A."/>
            <person name="Kovacs J.A."/>
        </authorList>
    </citation>
    <scope>NUCLEOTIDE SEQUENCE [LARGE SCALE GENOMIC DNA]</scope>
    <source>
        <strain evidence="5">B80</strain>
    </source>
</reference>
<dbReference type="InterPro" id="IPR016024">
    <property type="entry name" value="ARM-type_fold"/>
</dbReference>
<evidence type="ECO:0000256" key="1">
    <source>
        <dbReference type="ARBA" id="ARBA00004496"/>
    </source>
</evidence>
<sequence>MEEPINIEEKVDIFIKKSKSCIKLRKIKEAVDILLEAFYISPDNEEIRVLLNELNKKFEGVLIFSFEIIKAILLNNSRKCQDQEIFDYFLGINQDLRVKKFNESNGMFELMEGFSKSLYILHFYVVGRLILMLCSFSDLTCESMINYIMIKEPDMLFLSKVPDTIIQAIFLVFFKKSLWPSTEKWEFSLRNFFNSISKDLEESKKERQMTLMKGIDHIFSLGMDVFRIFSNSSSLHNIFTLFGHKNDKEIKKLSSLLIFKLIKQKKAISDEFFENFIFNFIVESFKDGRNETLIAAYSILTYLFTIDESMAAKLFLKDGFLEEICSDIKSDDEVTLFLLEMVSSSCINIDCCKKLMEIFIAVLNDLKKQKNIKIYSLSEIIIIKLTSQINKKPNINKEDVLNLAKNLILIISQDYDTNMSFIEGLAYVSMFSHVKEYLASEERLFIAISQRVKKEPSDISFIFPAFASIRNIVGYKSELTEEQKQIIKLKTIVQGSSEKTEDILESNEKVTERCFKIINYQMSMTLSLALSCQSDSIKTLCSKIILSLSIEKKHRIILAKQGFIRILYNIIKDYQTKTLSNDDSETNYLYPAIVSLVKILITVNPNLIFDRSRFQVDDVIKPIYECLKISENDNSIVQFECLLALTNLASMNIEIREKLVPILWPTIELLWLSDNQLIQRSTVQLICNLVACSSGVAIFKKHRQRIHILLALADSPDNNTRSAAGGALAILSDDLSICKIILEEKNGIKIILDMINEDAEDLIHRGLVCIANIIYSLDFKDNVLFKKLNIIEDLYKIIKKTENKEIIDLSYQIIEELQKKMKCTN</sequence>
<dbReference type="GO" id="GO:0005737">
    <property type="term" value="C:cytoplasm"/>
    <property type="evidence" value="ECO:0007669"/>
    <property type="project" value="UniProtKB-SubCell"/>
</dbReference>
<dbReference type="RefSeq" id="XP_018226201.1">
    <property type="nucleotide sequence ID" value="XM_018370045.1"/>
</dbReference>
<proteinExistence type="predicted"/>
<evidence type="ECO:0000313" key="4">
    <source>
        <dbReference type="EMBL" id="KTW28834.1"/>
    </source>
</evidence>
<dbReference type="GO" id="GO:0051879">
    <property type="term" value="F:Hsp90 protein binding"/>
    <property type="evidence" value="ECO:0007669"/>
    <property type="project" value="TreeGrafter"/>
</dbReference>
<dbReference type="EMBL" id="LFVZ01000006">
    <property type="protein sequence ID" value="KTW28834.1"/>
    <property type="molecule type" value="Genomic_DNA"/>
</dbReference>
<dbReference type="PANTHER" id="PTHR45994">
    <property type="entry name" value="FI21225P1"/>
    <property type="match status" value="1"/>
</dbReference>
<evidence type="ECO:0000256" key="2">
    <source>
        <dbReference type="ARBA" id="ARBA00022490"/>
    </source>
</evidence>
<dbReference type="SUPFAM" id="SSF48371">
    <property type="entry name" value="ARM repeat"/>
    <property type="match status" value="2"/>
</dbReference>
<comment type="subcellular location">
    <subcellularLocation>
        <location evidence="1">Cytoplasm</location>
    </subcellularLocation>
</comment>
<protein>
    <recommendedName>
        <fullName evidence="3">UNC-45/Cro1/She4 central domain-containing protein</fullName>
    </recommendedName>
</protein>
<dbReference type="InterPro" id="IPR011989">
    <property type="entry name" value="ARM-like"/>
</dbReference>
<dbReference type="OrthoDB" id="5574718at2759"/>
<gene>
    <name evidence="4" type="ORF">T552_01463</name>
</gene>
<dbReference type="InterPro" id="IPR024660">
    <property type="entry name" value="UCS_central_dom"/>
</dbReference>
<dbReference type="Proteomes" id="UP000054454">
    <property type="component" value="Unassembled WGS sequence"/>
</dbReference>
<dbReference type="Pfam" id="PF11701">
    <property type="entry name" value="UNC45-central"/>
    <property type="match status" value="1"/>
</dbReference>
<dbReference type="Gene3D" id="1.25.10.10">
    <property type="entry name" value="Leucine-rich Repeat Variant"/>
    <property type="match status" value="1"/>
</dbReference>
<feature type="domain" description="UNC-45/Cro1/She4 central" evidence="3">
    <location>
        <begin position="237"/>
        <end position="385"/>
    </location>
</feature>
<evidence type="ECO:0000259" key="3">
    <source>
        <dbReference type="Pfam" id="PF11701"/>
    </source>
</evidence>
<accession>A0A0W4ZKE2</accession>
<keyword evidence="2" id="KW-0963">Cytoplasm</keyword>
<evidence type="ECO:0000313" key="5">
    <source>
        <dbReference type="Proteomes" id="UP000054454"/>
    </source>
</evidence>
<dbReference type="PANTHER" id="PTHR45994:SF1">
    <property type="entry name" value="FI21225P1"/>
    <property type="match status" value="1"/>
</dbReference>
<name>A0A0W4ZKE2_PNEC8</name>
<keyword evidence="5" id="KW-1185">Reference proteome</keyword>